<accession>A0A2K8TCY4</accession>
<protein>
    <submittedName>
        <fullName evidence="1">Uncharacterized protein</fullName>
    </submittedName>
</protein>
<geneLocation type="plasmid" evidence="2">
    <name>pnfsy08</name>
</geneLocation>
<gene>
    <name evidence="1" type="ORF">COO91_11128</name>
</gene>
<name>A0A2K8TCY4_9NOSO</name>
<sequence length="45" mass="5481">MGSAFWLRWLTYALWRYFFFNMMLSKTQLPSPLISLNSGQRAFRF</sequence>
<dbReference type="Proteomes" id="UP000232003">
    <property type="component" value="Plasmid pNFSY08"/>
</dbReference>
<organism evidence="1 2">
    <name type="scientific">Nostoc flagelliforme CCNUN1</name>
    <dbReference type="NCBI Taxonomy" id="2038116"/>
    <lineage>
        <taxon>Bacteria</taxon>
        <taxon>Bacillati</taxon>
        <taxon>Cyanobacteriota</taxon>
        <taxon>Cyanophyceae</taxon>
        <taxon>Nostocales</taxon>
        <taxon>Nostocaceae</taxon>
        <taxon>Nostoc</taxon>
    </lineage>
</organism>
<proteinExistence type="predicted"/>
<keyword evidence="2" id="KW-1185">Reference proteome</keyword>
<dbReference type="EMBL" id="CP024793">
    <property type="protein sequence ID" value="AUB44875.1"/>
    <property type="molecule type" value="Genomic_DNA"/>
</dbReference>
<evidence type="ECO:0000313" key="2">
    <source>
        <dbReference type="Proteomes" id="UP000232003"/>
    </source>
</evidence>
<dbReference type="KEGG" id="nfl:COO91_11128"/>
<reference evidence="1 2" key="1">
    <citation type="submission" date="2017-11" db="EMBL/GenBank/DDBJ databases">
        <title>Complete genome of a free-living desiccation-tolerant cyanobacterium and its photosynthetic adaptation to extreme terrestrial habitat.</title>
        <authorList>
            <person name="Shang J."/>
        </authorList>
    </citation>
    <scope>NUCLEOTIDE SEQUENCE [LARGE SCALE GENOMIC DNA]</scope>
    <source>
        <strain evidence="1 2">CCNUN1</strain>
        <plasmid evidence="2">pnfsy08</plasmid>
    </source>
</reference>
<evidence type="ECO:0000313" key="1">
    <source>
        <dbReference type="EMBL" id="AUB44875.1"/>
    </source>
</evidence>
<dbReference type="AlphaFoldDB" id="A0A2K8TCY4"/>
<keyword evidence="1" id="KW-0614">Plasmid</keyword>